<protein>
    <submittedName>
        <fullName evidence="1">Uncharacterized protein</fullName>
    </submittedName>
</protein>
<dbReference type="Proteomes" id="UP000518091">
    <property type="component" value="Unassembled WGS sequence"/>
</dbReference>
<gene>
    <name evidence="1" type="ORF">H1D44_17065</name>
</gene>
<accession>A0A7V9W3X4</accession>
<sequence length="55" mass="6239">MAGPEYAEVEKPFIDQLVDQGWEFLAGSVDNPGTTHRDSFSQVVMTPWFLHTLRS</sequence>
<reference evidence="1 2" key="1">
    <citation type="submission" date="2020-07" db="EMBL/GenBank/DDBJ databases">
        <title>Identification of Halomonas strains.</title>
        <authorList>
            <person name="Xiao Z."/>
            <person name="Shen J."/>
        </authorList>
    </citation>
    <scope>NUCLEOTIDE SEQUENCE [LARGE SCALE GENOMIC DNA]</scope>
    <source>
        <strain evidence="1 2">DSM 17331</strain>
    </source>
</reference>
<name>A0A7V9W3X4_9GAMM</name>
<evidence type="ECO:0000313" key="1">
    <source>
        <dbReference type="EMBL" id="MBA2780600.1"/>
    </source>
</evidence>
<dbReference type="EMBL" id="JACEFT010000027">
    <property type="protein sequence ID" value="MBA2780600.1"/>
    <property type="molecule type" value="Genomic_DNA"/>
</dbReference>
<evidence type="ECO:0000313" key="2">
    <source>
        <dbReference type="Proteomes" id="UP000518091"/>
    </source>
</evidence>
<comment type="caution">
    <text evidence="1">The sequence shown here is derived from an EMBL/GenBank/DDBJ whole genome shotgun (WGS) entry which is preliminary data.</text>
</comment>
<dbReference type="RefSeq" id="WP_181516209.1">
    <property type="nucleotide sequence ID" value="NZ_JABFUB010000019.1"/>
</dbReference>
<dbReference type="AlphaFoldDB" id="A0A7V9W3X4"/>
<organism evidence="1 2">
    <name type="scientific">Billgrantia kenyensis</name>
    <dbReference type="NCBI Taxonomy" id="321266"/>
    <lineage>
        <taxon>Bacteria</taxon>
        <taxon>Pseudomonadati</taxon>
        <taxon>Pseudomonadota</taxon>
        <taxon>Gammaproteobacteria</taxon>
        <taxon>Oceanospirillales</taxon>
        <taxon>Halomonadaceae</taxon>
        <taxon>Billgrantia</taxon>
    </lineage>
</organism>
<proteinExistence type="predicted"/>